<dbReference type="InterPro" id="IPR058639">
    <property type="entry name" value="BSH_YknX-like"/>
</dbReference>
<evidence type="ECO:0000313" key="8">
    <source>
        <dbReference type="Proteomes" id="UP000580891"/>
    </source>
</evidence>
<feature type="coiled-coil region" evidence="2">
    <location>
        <begin position="97"/>
        <end position="190"/>
    </location>
</feature>
<keyword evidence="3" id="KW-0812">Transmembrane</keyword>
<dbReference type="InterPro" id="IPR058637">
    <property type="entry name" value="YknX-like_C"/>
</dbReference>
<evidence type="ECO:0000256" key="1">
    <source>
        <dbReference type="ARBA" id="ARBA00009477"/>
    </source>
</evidence>
<evidence type="ECO:0000256" key="3">
    <source>
        <dbReference type="SAM" id="Phobius"/>
    </source>
</evidence>
<dbReference type="Pfam" id="PF25990">
    <property type="entry name" value="Beta-barrel_YknX"/>
    <property type="match status" value="1"/>
</dbReference>
<accession>A0A7V9YZG7</accession>
<dbReference type="EMBL" id="JACDUU010000003">
    <property type="protein sequence ID" value="MBA2871297.1"/>
    <property type="molecule type" value="Genomic_DNA"/>
</dbReference>
<sequence length="401" mass="45996">MKRWKIYLLIVAIVIVVCTNLYFIFYKESKIPKSVYVNQISSATKTDMKETVKTVGMAAPSDRQSIYYNPELGPIDQILVKKGQEVQVGTPLLQYESTELDNEKERLELKKQRIDEQIEKLAADIQHYETMKSSLQSENLEKEQLDKELQELEQSIKQTEYEQTLLELELEECEQQLKAVTEKSEQLVVKSEISGIVEEIGYDTTKPLITIASIPPVIKGKISEEEIEKLSVGQNAIVTPRTFPNQKLTGSIMDIGKLPIEEASVKQKSEYPFTIQLKEQAEQLRLGYHVDVTIITKEKNGIITVPHQAVWKEGTKSFVYVIQNGQLEKRKVKLGMKQGTNQEILEGIKEKERIVLHPTKQMDNGMAVITTLDWKQIDKKMIKEGSKREMLKQFLNGFFTK</sequence>
<dbReference type="Gene3D" id="2.40.420.20">
    <property type="match status" value="1"/>
</dbReference>
<protein>
    <submittedName>
        <fullName evidence="7">HlyD family secretion protein</fullName>
    </submittedName>
</protein>
<comment type="caution">
    <text evidence="7">The sequence shown here is derived from an EMBL/GenBank/DDBJ whole genome shotgun (WGS) entry which is preliminary data.</text>
</comment>
<feature type="domain" description="YknX-like C-terminal permuted SH3-like" evidence="5">
    <location>
        <begin position="303"/>
        <end position="369"/>
    </location>
</feature>
<gene>
    <name evidence="7" type="ORF">HNQ85_001567</name>
</gene>
<name>A0A7V9YZG7_9BACL</name>
<comment type="similarity">
    <text evidence="1">Belongs to the membrane fusion protein (MFP) (TC 8.A.1) family.</text>
</comment>
<dbReference type="Pfam" id="PF25984">
    <property type="entry name" value="BSH_YknX"/>
    <property type="match status" value="1"/>
</dbReference>
<keyword evidence="8" id="KW-1185">Reference proteome</keyword>
<evidence type="ECO:0000259" key="5">
    <source>
        <dbReference type="Pfam" id="PF25989"/>
    </source>
</evidence>
<evidence type="ECO:0000256" key="2">
    <source>
        <dbReference type="SAM" id="Coils"/>
    </source>
</evidence>
<proteinExistence type="inferred from homology"/>
<feature type="domain" description="YknX-like beta-barrel" evidence="6">
    <location>
        <begin position="217"/>
        <end position="294"/>
    </location>
</feature>
<feature type="domain" description="YknX-like barrel-sandwich hybrid" evidence="4">
    <location>
        <begin position="64"/>
        <end position="205"/>
    </location>
</feature>
<dbReference type="NCBIfam" id="TIGR01730">
    <property type="entry name" value="RND_mfp"/>
    <property type="match status" value="1"/>
</dbReference>
<feature type="transmembrane region" description="Helical" evidence="3">
    <location>
        <begin position="6"/>
        <end position="25"/>
    </location>
</feature>
<keyword evidence="2" id="KW-0175">Coiled coil</keyword>
<dbReference type="GO" id="GO:0015562">
    <property type="term" value="F:efflux transmembrane transporter activity"/>
    <property type="evidence" value="ECO:0007669"/>
    <property type="project" value="TreeGrafter"/>
</dbReference>
<dbReference type="Gene3D" id="2.40.30.170">
    <property type="match status" value="1"/>
</dbReference>
<keyword evidence="3" id="KW-0472">Membrane</keyword>
<dbReference type="PANTHER" id="PTHR30469">
    <property type="entry name" value="MULTIDRUG RESISTANCE PROTEIN MDTA"/>
    <property type="match status" value="1"/>
</dbReference>
<reference evidence="7 8" key="1">
    <citation type="submission" date="2020-07" db="EMBL/GenBank/DDBJ databases">
        <title>Genomic Encyclopedia of Type Strains, Phase IV (KMG-IV): sequencing the most valuable type-strain genomes for metagenomic binning, comparative biology and taxonomic classification.</title>
        <authorList>
            <person name="Goeker M."/>
        </authorList>
    </citation>
    <scope>NUCLEOTIDE SEQUENCE [LARGE SCALE GENOMIC DNA]</scope>
    <source>
        <strain evidence="7 8">DSM 25220</strain>
    </source>
</reference>
<dbReference type="AlphaFoldDB" id="A0A7V9YZG7"/>
<organism evidence="7 8">
    <name type="scientific">[Anoxybacillus] calidus</name>
    <dbReference type="NCBI Taxonomy" id="575178"/>
    <lineage>
        <taxon>Bacteria</taxon>
        <taxon>Bacillati</taxon>
        <taxon>Bacillota</taxon>
        <taxon>Bacilli</taxon>
        <taxon>Bacillales</taxon>
        <taxon>Anoxybacillaceae</taxon>
        <taxon>Paranoxybacillus</taxon>
    </lineage>
</organism>
<dbReference type="RefSeq" id="WP_181537138.1">
    <property type="nucleotide sequence ID" value="NZ_JACDUU010000003.1"/>
</dbReference>
<dbReference type="Proteomes" id="UP000580891">
    <property type="component" value="Unassembled WGS sequence"/>
</dbReference>
<keyword evidence="3" id="KW-1133">Transmembrane helix</keyword>
<dbReference type="InterPro" id="IPR006143">
    <property type="entry name" value="RND_pump_MFP"/>
</dbReference>
<dbReference type="InterPro" id="IPR058636">
    <property type="entry name" value="Beta-barrel_YknX"/>
</dbReference>
<evidence type="ECO:0000259" key="4">
    <source>
        <dbReference type="Pfam" id="PF25984"/>
    </source>
</evidence>
<dbReference type="Pfam" id="PF25989">
    <property type="entry name" value="YknX_C"/>
    <property type="match status" value="1"/>
</dbReference>
<dbReference type="PANTHER" id="PTHR30469:SF15">
    <property type="entry name" value="HLYD FAMILY OF SECRETION PROTEINS"/>
    <property type="match status" value="1"/>
</dbReference>
<dbReference type="GO" id="GO:1990281">
    <property type="term" value="C:efflux pump complex"/>
    <property type="evidence" value="ECO:0007669"/>
    <property type="project" value="TreeGrafter"/>
</dbReference>
<evidence type="ECO:0000313" key="7">
    <source>
        <dbReference type="EMBL" id="MBA2871297.1"/>
    </source>
</evidence>
<evidence type="ECO:0000259" key="6">
    <source>
        <dbReference type="Pfam" id="PF25990"/>
    </source>
</evidence>